<dbReference type="SUPFAM" id="SSF52047">
    <property type="entry name" value="RNI-like"/>
    <property type="match status" value="1"/>
</dbReference>
<dbReference type="InterPro" id="IPR055414">
    <property type="entry name" value="LRR_R13L4/SHOC2-like"/>
</dbReference>
<keyword evidence="4" id="KW-0433">Leucine-rich repeat</keyword>
<name>A0A4U6TSL3_SETVI</name>
<evidence type="ECO:0000256" key="3">
    <source>
        <dbReference type="ARBA" id="ARBA00022475"/>
    </source>
</evidence>
<evidence type="ECO:0000259" key="11">
    <source>
        <dbReference type="Pfam" id="PF08263"/>
    </source>
</evidence>
<reference evidence="13" key="1">
    <citation type="submission" date="2019-03" db="EMBL/GenBank/DDBJ databases">
        <title>WGS assembly of Setaria viridis.</title>
        <authorList>
            <person name="Huang P."/>
            <person name="Jenkins J."/>
            <person name="Grimwood J."/>
            <person name="Barry K."/>
            <person name="Healey A."/>
            <person name="Mamidi S."/>
            <person name="Sreedasyam A."/>
            <person name="Shu S."/>
            <person name="Feldman M."/>
            <person name="Wu J."/>
            <person name="Yu Y."/>
            <person name="Chen C."/>
            <person name="Johnson J."/>
            <person name="Rokhsar D."/>
            <person name="Baxter I."/>
            <person name="Schmutz J."/>
            <person name="Brutnell T."/>
            <person name="Kellogg E."/>
        </authorList>
    </citation>
    <scope>NUCLEOTIDE SEQUENCE [LARGE SCALE GENOMIC DNA]</scope>
</reference>
<dbReference type="InterPro" id="IPR003591">
    <property type="entry name" value="Leu-rich_rpt_typical-subtyp"/>
</dbReference>
<dbReference type="Gene3D" id="3.80.10.10">
    <property type="entry name" value="Ribonuclease Inhibitor"/>
    <property type="match status" value="4"/>
</dbReference>
<dbReference type="PROSITE" id="PS51257">
    <property type="entry name" value="PROKAR_LIPOPROTEIN"/>
    <property type="match status" value="1"/>
</dbReference>
<keyword evidence="5" id="KW-0812">Transmembrane</keyword>
<dbReference type="InterPro" id="IPR046956">
    <property type="entry name" value="RLP23-like"/>
</dbReference>
<dbReference type="Pfam" id="PF00560">
    <property type="entry name" value="LRR_1"/>
    <property type="match status" value="3"/>
</dbReference>
<dbReference type="PANTHER" id="PTHR48061">
    <property type="entry name" value="LEUCINE-RICH REPEAT RECEPTOR PROTEIN KINASE EMS1-LIKE-RELATED"/>
    <property type="match status" value="1"/>
</dbReference>
<proteinExistence type="inferred from homology"/>
<dbReference type="InterPro" id="IPR013210">
    <property type="entry name" value="LRR_N_plant-typ"/>
</dbReference>
<evidence type="ECO:0000256" key="9">
    <source>
        <dbReference type="ARBA" id="ARBA00023136"/>
    </source>
</evidence>
<dbReference type="Pfam" id="PF23598">
    <property type="entry name" value="LRR_14"/>
    <property type="match status" value="1"/>
</dbReference>
<dbReference type="AlphaFoldDB" id="A0A4U6TSL3"/>
<dbReference type="InterPro" id="IPR001611">
    <property type="entry name" value="Leu-rich_rpt"/>
</dbReference>
<comment type="similarity">
    <text evidence="2">Belongs to the RLP family.</text>
</comment>
<dbReference type="OMA" id="LQPQWFD"/>
<feature type="domain" description="Disease resistance R13L4/SHOC-2-like LRR" evidence="12">
    <location>
        <begin position="363"/>
        <end position="544"/>
    </location>
</feature>
<keyword evidence="14" id="KW-1185">Reference proteome</keyword>
<evidence type="ECO:0000256" key="2">
    <source>
        <dbReference type="ARBA" id="ARBA00009592"/>
    </source>
</evidence>
<dbReference type="InterPro" id="IPR032675">
    <property type="entry name" value="LRR_dom_sf"/>
</dbReference>
<dbReference type="Proteomes" id="UP000298652">
    <property type="component" value="Chromosome 7"/>
</dbReference>
<dbReference type="EMBL" id="CM016558">
    <property type="protein sequence ID" value="TKW05032.1"/>
    <property type="molecule type" value="Genomic_DNA"/>
</dbReference>
<dbReference type="Pfam" id="PF13855">
    <property type="entry name" value="LRR_8"/>
    <property type="match status" value="2"/>
</dbReference>
<keyword evidence="10" id="KW-0325">Glycoprotein</keyword>
<feature type="domain" description="Leucine-rich repeat-containing N-terminal plant-type" evidence="11">
    <location>
        <begin position="37"/>
        <end position="75"/>
    </location>
</feature>
<dbReference type="Gramene" id="TKW05032">
    <property type="protein sequence ID" value="TKW05032"/>
    <property type="gene ID" value="SEVIR_7G149600v2"/>
</dbReference>
<keyword evidence="7" id="KW-0677">Repeat</keyword>
<evidence type="ECO:0000256" key="8">
    <source>
        <dbReference type="ARBA" id="ARBA00022989"/>
    </source>
</evidence>
<evidence type="ECO:0000256" key="1">
    <source>
        <dbReference type="ARBA" id="ARBA00004251"/>
    </source>
</evidence>
<keyword evidence="9" id="KW-0472">Membrane</keyword>
<dbReference type="SMART" id="SM00365">
    <property type="entry name" value="LRR_SD22"/>
    <property type="match status" value="3"/>
</dbReference>
<evidence type="ECO:0000259" key="12">
    <source>
        <dbReference type="Pfam" id="PF23598"/>
    </source>
</evidence>
<keyword evidence="6" id="KW-0732">Signal</keyword>
<evidence type="ECO:0000256" key="6">
    <source>
        <dbReference type="ARBA" id="ARBA00022729"/>
    </source>
</evidence>
<evidence type="ECO:0000313" key="14">
    <source>
        <dbReference type="Proteomes" id="UP000298652"/>
    </source>
</evidence>
<dbReference type="FunFam" id="3.80.10.10:FF:000095">
    <property type="entry name" value="LRR receptor-like serine/threonine-protein kinase GSO1"/>
    <property type="match status" value="2"/>
</dbReference>
<dbReference type="PROSITE" id="PS51450">
    <property type="entry name" value="LRR"/>
    <property type="match status" value="1"/>
</dbReference>
<evidence type="ECO:0000256" key="5">
    <source>
        <dbReference type="ARBA" id="ARBA00022692"/>
    </source>
</evidence>
<dbReference type="GO" id="GO:0005886">
    <property type="term" value="C:plasma membrane"/>
    <property type="evidence" value="ECO:0007669"/>
    <property type="project" value="UniProtKB-SubCell"/>
</dbReference>
<dbReference type="SMART" id="SM00369">
    <property type="entry name" value="LRR_TYP"/>
    <property type="match status" value="9"/>
</dbReference>
<gene>
    <name evidence="13" type="ORF">SEVIR_7G149600v2</name>
</gene>
<accession>A0A4U6TSL3</accession>
<evidence type="ECO:0000313" key="13">
    <source>
        <dbReference type="EMBL" id="TKW05032.1"/>
    </source>
</evidence>
<organism evidence="13 14">
    <name type="scientific">Setaria viridis</name>
    <name type="common">Green bristlegrass</name>
    <name type="synonym">Setaria italica subsp. viridis</name>
    <dbReference type="NCBI Taxonomy" id="4556"/>
    <lineage>
        <taxon>Eukaryota</taxon>
        <taxon>Viridiplantae</taxon>
        <taxon>Streptophyta</taxon>
        <taxon>Embryophyta</taxon>
        <taxon>Tracheophyta</taxon>
        <taxon>Spermatophyta</taxon>
        <taxon>Magnoliopsida</taxon>
        <taxon>Liliopsida</taxon>
        <taxon>Poales</taxon>
        <taxon>Poaceae</taxon>
        <taxon>PACMAD clade</taxon>
        <taxon>Panicoideae</taxon>
        <taxon>Panicodae</taxon>
        <taxon>Paniceae</taxon>
        <taxon>Cenchrinae</taxon>
        <taxon>Setaria</taxon>
    </lineage>
</organism>
<keyword evidence="3" id="KW-1003">Cell membrane</keyword>
<dbReference type="SUPFAM" id="SSF52058">
    <property type="entry name" value="L domain-like"/>
    <property type="match status" value="2"/>
</dbReference>
<comment type="subcellular location">
    <subcellularLocation>
        <location evidence="1">Cell membrane</location>
        <topology evidence="1">Single-pass type I membrane protein</topology>
    </subcellularLocation>
</comment>
<keyword evidence="8" id="KW-1133">Transmembrane helix</keyword>
<dbReference type="PRINTS" id="PR00019">
    <property type="entry name" value="LEURICHRPT"/>
</dbReference>
<evidence type="ECO:0000256" key="4">
    <source>
        <dbReference type="ARBA" id="ARBA00022614"/>
    </source>
</evidence>
<sequence>MSGRTNKHPSRVVVRADVRLLLVTFIVVATAATACPTDQASALLRLGRSFQQPGLNLPSWRARTDCCRWEGVSCDAASGRVTALDLGGHGLRSRAGLDGDSLFRIVTLRRLSLAGNDFGGASLPAAGFERLAELTHLNLSNAGFAGQVPVGIGSLRKLVSLDLSSVDDQLTSLTPLEFKNRALEPLRELHLDGVSMSTASAGDWCAVLADSTPLLRVLTMQSCNLSGTICPSFSRLRSLAVVDLSNNNQGYSDYGSVIALSGPIPEFFAEFQHLTVLQLSNNDLNGSLPRSIFRLPRLRVLDVSSNSDLAGSLPELPAGSSLEILNLKETQFSGQIPSSIGNLKHLKTLDISGSNGSGGIPASIGDLESLSFLDLSSSGFHIGELPAAIGRLQSLSTLRLIECGISGEIPSSFANLTRLTELNLSQNNISAGPLPEFSNPSPLLQSIYLDYNQLNGSIPMSFFELMGLQTLDLSRNSFTGTVKLSFFWKLTNLSNLCLSANKLTVIVDDDHISSLSASLPQINSLGLACCNMTKIPSLLRYVLVNDLDLSCNQIGGSIPRWIWGGQVENVDVFKFNLSRNKFTDIDLALDNARIYYLDLSFNKIQGHIPIPMSPQFLDYSNNLFSSIPHYLMERFLDISYNYFSGHVPSCLVDGHLIILKMRQNQLEGTLPDDIKGSCVSQTIDFNGNQIEGELPRKLSNCNNLEVFDVGNNNFSGSFPSWMMKLPQLKVLVLRSNRFSGAVGEIPVESDQNRTSFLSLQIIDLASNNFSGTLDSRWFEKLKAMMVTSRSDAPVALENNLSGKFYRDTVAVTYKGTSIMVSKILVAFTVIDFSDNAFTGTIPASIAGLVSLRGLNLSDNAFTGTIPPQFSGLRQLESLDLSSNQLEGQIPEALTSLTSLAWLNVSYNQLEGSVPQGGQFLTFTNASFEGNAGLCGKPLSKQCNGSDTGTPSSEHERSSEDTIVMFCLAGSGYGLGFAVAILFQVGCRGKSYGCAELLGDWTRSRFCPGAEL</sequence>
<evidence type="ECO:0000256" key="10">
    <source>
        <dbReference type="ARBA" id="ARBA00023180"/>
    </source>
</evidence>
<evidence type="ECO:0000256" key="7">
    <source>
        <dbReference type="ARBA" id="ARBA00022737"/>
    </source>
</evidence>
<protein>
    <submittedName>
        <fullName evidence="13">Uncharacterized protein</fullName>
    </submittedName>
</protein>
<dbReference type="Pfam" id="PF08263">
    <property type="entry name" value="LRRNT_2"/>
    <property type="match status" value="1"/>
</dbReference>
<dbReference type="PANTHER" id="PTHR48061:SF2">
    <property type="entry name" value="RECEPTOR LIKE PROTEIN 30-LIKE"/>
    <property type="match status" value="1"/>
</dbReference>